<sequence length="64" mass="7782">MGQICHHFSWTLDYLLWEVDWRIVQRMLIDAPSYESEEEKKEKKKPVINLSEQTSEDFLQQLLK</sequence>
<dbReference type="RefSeq" id="WP_123880196.1">
    <property type="nucleotide sequence ID" value="NZ_CP033920.1"/>
</dbReference>
<reference evidence="2" key="1">
    <citation type="submission" date="2018-11" db="EMBL/GenBank/DDBJ databases">
        <title>Proposal to divide the Flavobacteriaceae and reorganize its genera based on Amino Acid Identity values calculated from whole genome sequences.</title>
        <authorList>
            <person name="Nicholson A.C."/>
            <person name="Gulvik C.A."/>
            <person name="Whitney A.M."/>
            <person name="Humrighouse B.W."/>
            <person name="Bell M."/>
            <person name="Holmes B."/>
            <person name="Steigerwalt A.G."/>
            <person name="Villarma A."/>
            <person name="Sheth M."/>
            <person name="Batra D."/>
            <person name="Pryor J."/>
            <person name="Bernardet J.-F."/>
            <person name="Hugo C."/>
            <person name="Kampfer P."/>
            <person name="Newman J."/>
            <person name="McQuiston J.R."/>
        </authorList>
    </citation>
    <scope>NUCLEOTIDE SEQUENCE [LARGE SCALE GENOMIC DNA]</scope>
    <source>
        <strain evidence="2">G0188</strain>
    </source>
</reference>
<organism evidence="1 2">
    <name type="scientific">Chryseobacterium carnipullorum</name>
    <dbReference type="NCBI Taxonomy" id="1124835"/>
    <lineage>
        <taxon>Bacteria</taxon>
        <taxon>Pseudomonadati</taxon>
        <taxon>Bacteroidota</taxon>
        <taxon>Flavobacteriia</taxon>
        <taxon>Flavobacteriales</taxon>
        <taxon>Weeksellaceae</taxon>
        <taxon>Chryseobacterium group</taxon>
        <taxon>Chryseobacterium</taxon>
    </lineage>
</organism>
<gene>
    <name evidence="1" type="ORF">EG346_16885</name>
</gene>
<dbReference type="KEGG" id="ccau:EG346_16885"/>
<keyword evidence="2" id="KW-1185">Reference proteome</keyword>
<proteinExistence type="predicted"/>
<evidence type="ECO:0000313" key="1">
    <source>
        <dbReference type="EMBL" id="AZA49752.1"/>
    </source>
</evidence>
<dbReference type="AlphaFoldDB" id="A0A3G6M2L9"/>
<name>A0A3G6M2L9_CHRCU</name>
<dbReference type="OrthoDB" id="1273867at2"/>
<evidence type="ECO:0000313" key="2">
    <source>
        <dbReference type="Proteomes" id="UP000273270"/>
    </source>
</evidence>
<accession>A0A3G6M2L9</accession>
<dbReference type="Proteomes" id="UP000273270">
    <property type="component" value="Chromosome"/>
</dbReference>
<dbReference type="EMBL" id="CP033920">
    <property type="protein sequence ID" value="AZA49752.1"/>
    <property type="molecule type" value="Genomic_DNA"/>
</dbReference>
<protein>
    <submittedName>
        <fullName evidence="1">Uncharacterized protein</fullName>
    </submittedName>
</protein>